<reference evidence="1" key="1">
    <citation type="journal article" date="2015" name="Nature">
        <title>Complex archaea that bridge the gap between prokaryotes and eukaryotes.</title>
        <authorList>
            <person name="Spang A."/>
            <person name="Saw J.H."/>
            <person name="Jorgensen S.L."/>
            <person name="Zaremba-Niedzwiedzka K."/>
            <person name="Martijn J."/>
            <person name="Lind A.E."/>
            <person name="van Eijk R."/>
            <person name="Schleper C."/>
            <person name="Guy L."/>
            <person name="Ettema T.J."/>
        </authorList>
    </citation>
    <scope>NUCLEOTIDE SEQUENCE</scope>
</reference>
<dbReference type="AlphaFoldDB" id="A0A0F9VBK0"/>
<proteinExistence type="predicted"/>
<gene>
    <name evidence="1" type="ORF">LCGC14_0504680</name>
</gene>
<protein>
    <submittedName>
        <fullName evidence="1">Uncharacterized protein</fullName>
    </submittedName>
</protein>
<accession>A0A0F9VBK0</accession>
<evidence type="ECO:0000313" key="1">
    <source>
        <dbReference type="EMBL" id="KKN63198.1"/>
    </source>
</evidence>
<name>A0A0F9VBK0_9ZZZZ</name>
<dbReference type="EMBL" id="LAZR01000598">
    <property type="protein sequence ID" value="KKN63198.1"/>
    <property type="molecule type" value="Genomic_DNA"/>
</dbReference>
<comment type="caution">
    <text evidence="1">The sequence shown here is derived from an EMBL/GenBank/DDBJ whole genome shotgun (WGS) entry which is preliminary data.</text>
</comment>
<sequence>MAIRAGVKRWWQHALCFFHVGCQWHHKIVRTGEFSERMCTVPGCHRRQLMTVHGWWANVKRDRRRKSGKGYMRQVK</sequence>
<organism evidence="1">
    <name type="scientific">marine sediment metagenome</name>
    <dbReference type="NCBI Taxonomy" id="412755"/>
    <lineage>
        <taxon>unclassified sequences</taxon>
        <taxon>metagenomes</taxon>
        <taxon>ecological metagenomes</taxon>
    </lineage>
</organism>